<comment type="caution">
    <text evidence="2">The sequence shown here is derived from an EMBL/GenBank/DDBJ whole genome shotgun (WGS) entry which is preliminary data.</text>
</comment>
<accession>A0ABP3CCU3</accession>
<dbReference type="Pfam" id="PF06999">
    <property type="entry name" value="Suc_Fer-like"/>
    <property type="match status" value="1"/>
</dbReference>
<dbReference type="SUPFAM" id="SSF52833">
    <property type="entry name" value="Thioredoxin-like"/>
    <property type="match status" value="1"/>
</dbReference>
<dbReference type="Gene3D" id="3.40.30.10">
    <property type="entry name" value="Glutaredoxin"/>
    <property type="match status" value="1"/>
</dbReference>
<sequence>MSGREPTTIRNTTDGRDTTAGTVTTPGAQGFRCSTAARERGDGIVGTAPMGTDWVLIEHRGGWPLNGFEGLDIDWRVRSEVFYAAQALRARILLIRRPGRRTRNGPGVWGVMHLESTGRLRQMWGSWNEDADLLAICSALEVSRQRSAESSLAEAVDLPDTDLPGVDLDETYDAGLLPPVILVCAHGRHDVCCAVRGRPVAAVLAEQWPDLVWECTHVGGDRFAANILVVPDGVYYGNLDEDTAVEVITGHLADEIDGFHLRGYTDLNSLEQVAVAAVLTARGPAGRFDYTIGGVTPDAGRWTVRVVGLREDLGSYDVAIGVSRGAPNFLTCRGVERAVANVFTVTAVREVPGD</sequence>
<organism evidence="2 3">
    <name type="scientific">Brevibacterium metallidurans</name>
    <dbReference type="NCBI Taxonomy" id="1482676"/>
    <lineage>
        <taxon>Bacteria</taxon>
        <taxon>Bacillati</taxon>
        <taxon>Actinomycetota</taxon>
        <taxon>Actinomycetes</taxon>
        <taxon>Micrococcales</taxon>
        <taxon>Brevibacteriaceae</taxon>
        <taxon>Brevibacterium</taxon>
    </lineage>
</organism>
<evidence type="ECO:0008006" key="4">
    <source>
        <dbReference type="Google" id="ProtNLM"/>
    </source>
</evidence>
<name>A0ABP3CCU3_9MICO</name>
<evidence type="ECO:0000256" key="1">
    <source>
        <dbReference type="SAM" id="MobiDB-lite"/>
    </source>
</evidence>
<dbReference type="RefSeq" id="WP_339393857.1">
    <property type="nucleotide sequence ID" value="NZ_BAAAAF010000019.1"/>
</dbReference>
<keyword evidence="3" id="KW-1185">Reference proteome</keyword>
<dbReference type="EMBL" id="BAAAAF010000019">
    <property type="protein sequence ID" value="GAA0037229.1"/>
    <property type="molecule type" value="Genomic_DNA"/>
</dbReference>
<dbReference type="Proteomes" id="UP001498238">
    <property type="component" value="Unassembled WGS sequence"/>
</dbReference>
<dbReference type="InterPro" id="IPR009737">
    <property type="entry name" value="Aim32/Apd1-like"/>
</dbReference>
<dbReference type="CDD" id="cd03062">
    <property type="entry name" value="TRX_Fd_Sucrase"/>
    <property type="match status" value="1"/>
</dbReference>
<reference evidence="2 3" key="1">
    <citation type="submission" date="2024-01" db="EMBL/GenBank/DDBJ databases">
        <title>Characterization of antibiotic resistant novel bacterial strains and their environmental applications.</title>
        <authorList>
            <person name="Manzoor S."/>
            <person name="Abbas S."/>
            <person name="Arshad M."/>
            <person name="Ahmed I."/>
        </authorList>
    </citation>
    <scope>NUCLEOTIDE SEQUENCE [LARGE SCALE GENOMIC DNA]</scope>
    <source>
        <strain evidence="2 3">NCCP-602</strain>
    </source>
</reference>
<protein>
    <recommendedName>
        <fullName evidence="4">Sucrase ferredoxin</fullName>
    </recommendedName>
</protein>
<evidence type="ECO:0000313" key="3">
    <source>
        <dbReference type="Proteomes" id="UP001498238"/>
    </source>
</evidence>
<gene>
    <name evidence="2" type="ORF">NCCP602_31910</name>
</gene>
<feature type="region of interest" description="Disordered" evidence="1">
    <location>
        <begin position="1"/>
        <end position="29"/>
    </location>
</feature>
<proteinExistence type="predicted"/>
<dbReference type="InterPro" id="IPR036249">
    <property type="entry name" value="Thioredoxin-like_sf"/>
</dbReference>
<evidence type="ECO:0000313" key="2">
    <source>
        <dbReference type="EMBL" id="GAA0037229.1"/>
    </source>
</evidence>